<sequence length="485" mass="50855">MSGWELLLRGGQLMDGSGAPRVSADVAIADGRIVAVGNLDPGGAARVRDLDGLALAPGFIDVHTHDDRLLLSDPGMAPKVSQGVTTVIVGNCGISLAPLGASEPVPPINLVAADDGERFDSFAEWFAALDARPSAVNCAALVGHTTLRARTMSALDRPASDDEIAAMQALVREALAAGAIGASTGTYYGPASAATADEIRRVLEPLRGSGALIASHIRDETDDVVPAMQEAFGIAAELGVRQVISHHKLAGKANFGRSSETLALFDAMRKRADVCLDCYPYAASSTILRRDAAGIAASTLVTWSTPRPELAGRYLADIAADLGVDAAAAIDMLQPAGAIYFMMDEADVERILAYPETMVGSDGLPHDLFPHPRLWGAFPRVLGHYARERRLFPLETAVRKMTGLSADRFGLAGRGYVRPGCAADLVVFDPDKVADTATFARPVSPAKGIVSVYVNGRQTWTAAGHTGARAGVAIRRASCAPGARR</sequence>
<protein>
    <submittedName>
        <fullName evidence="2">D-aminoacylase</fullName>
    </submittedName>
</protein>
<reference evidence="2 3" key="1">
    <citation type="submission" date="2019-06" db="EMBL/GenBank/DDBJ databases">
        <title>Quisquiliibacterium sp. nov., isolated from a maize field.</title>
        <authorList>
            <person name="Lin S.-Y."/>
            <person name="Tsai C.-F."/>
            <person name="Young C.-C."/>
        </authorList>
    </citation>
    <scope>NUCLEOTIDE SEQUENCE [LARGE SCALE GENOMIC DNA]</scope>
    <source>
        <strain evidence="2 3">CC-CFT501</strain>
    </source>
</reference>
<dbReference type="EMBL" id="VDUY01000001">
    <property type="protein sequence ID" value="TXL68317.1"/>
    <property type="molecule type" value="Genomic_DNA"/>
</dbReference>
<evidence type="ECO:0000313" key="2">
    <source>
        <dbReference type="EMBL" id="TXL68317.1"/>
    </source>
</evidence>
<name>A0A5C8P565_9BURK</name>
<dbReference type="PANTHER" id="PTHR11647:SF1">
    <property type="entry name" value="COLLAPSIN RESPONSE MEDIATOR PROTEIN"/>
    <property type="match status" value="1"/>
</dbReference>
<dbReference type="CDD" id="cd01297">
    <property type="entry name" value="D-aminoacylase"/>
    <property type="match status" value="1"/>
</dbReference>
<dbReference type="Pfam" id="PF07969">
    <property type="entry name" value="Amidohydro_3"/>
    <property type="match status" value="1"/>
</dbReference>
<dbReference type="GO" id="GO:0016812">
    <property type="term" value="F:hydrolase activity, acting on carbon-nitrogen (but not peptide) bonds, in cyclic amides"/>
    <property type="evidence" value="ECO:0007669"/>
    <property type="project" value="TreeGrafter"/>
</dbReference>
<accession>A0A5C8P565</accession>
<feature type="domain" description="Amidohydrolase 3" evidence="1">
    <location>
        <begin position="46"/>
        <end position="458"/>
    </location>
</feature>
<evidence type="ECO:0000313" key="3">
    <source>
        <dbReference type="Proteomes" id="UP000321548"/>
    </source>
</evidence>
<dbReference type="InterPro" id="IPR050378">
    <property type="entry name" value="Metallo-dep_Hydrolases_sf"/>
</dbReference>
<organism evidence="2 3">
    <name type="scientific">Zeimonas arvi</name>
    <dbReference type="NCBI Taxonomy" id="2498847"/>
    <lineage>
        <taxon>Bacteria</taxon>
        <taxon>Pseudomonadati</taxon>
        <taxon>Pseudomonadota</taxon>
        <taxon>Betaproteobacteria</taxon>
        <taxon>Burkholderiales</taxon>
        <taxon>Burkholderiaceae</taxon>
        <taxon>Zeimonas</taxon>
    </lineage>
</organism>
<dbReference type="SUPFAM" id="SSF51338">
    <property type="entry name" value="Composite domain of metallo-dependent hydrolases"/>
    <property type="match status" value="1"/>
</dbReference>
<dbReference type="InterPro" id="IPR032466">
    <property type="entry name" value="Metal_Hydrolase"/>
</dbReference>
<proteinExistence type="predicted"/>
<gene>
    <name evidence="2" type="ORF">FHP08_01095</name>
</gene>
<comment type="caution">
    <text evidence="2">The sequence shown here is derived from an EMBL/GenBank/DDBJ whole genome shotgun (WGS) entry which is preliminary data.</text>
</comment>
<dbReference type="RefSeq" id="WP_147702458.1">
    <property type="nucleotide sequence ID" value="NZ_VDUY01000001.1"/>
</dbReference>
<dbReference type="InterPro" id="IPR013108">
    <property type="entry name" value="Amidohydro_3"/>
</dbReference>
<dbReference type="InterPro" id="IPR011059">
    <property type="entry name" value="Metal-dep_hydrolase_composite"/>
</dbReference>
<dbReference type="PANTHER" id="PTHR11647">
    <property type="entry name" value="HYDRANTOINASE/DIHYDROPYRIMIDINASE FAMILY MEMBER"/>
    <property type="match status" value="1"/>
</dbReference>
<dbReference type="InterPro" id="IPR023100">
    <property type="entry name" value="D-aminoacylase_insert_dom_sf"/>
</dbReference>
<dbReference type="GO" id="GO:0016811">
    <property type="term" value="F:hydrolase activity, acting on carbon-nitrogen (but not peptide) bonds, in linear amides"/>
    <property type="evidence" value="ECO:0007669"/>
    <property type="project" value="InterPro"/>
</dbReference>
<dbReference type="GO" id="GO:0005829">
    <property type="term" value="C:cytosol"/>
    <property type="evidence" value="ECO:0007669"/>
    <property type="project" value="TreeGrafter"/>
</dbReference>
<keyword evidence="3" id="KW-1185">Reference proteome</keyword>
<dbReference type="Gene3D" id="3.30.1490.130">
    <property type="entry name" value="D-aminoacylase. Domain 3"/>
    <property type="match status" value="1"/>
</dbReference>
<dbReference type="Gene3D" id="2.30.40.10">
    <property type="entry name" value="Urease, subunit C, domain 1"/>
    <property type="match status" value="1"/>
</dbReference>
<dbReference type="AlphaFoldDB" id="A0A5C8P565"/>
<dbReference type="OrthoDB" id="9766983at2"/>
<dbReference type="SUPFAM" id="SSF51556">
    <property type="entry name" value="Metallo-dependent hydrolases"/>
    <property type="match status" value="1"/>
</dbReference>
<dbReference type="Gene3D" id="3.20.20.140">
    <property type="entry name" value="Metal-dependent hydrolases"/>
    <property type="match status" value="1"/>
</dbReference>
<dbReference type="Proteomes" id="UP000321548">
    <property type="component" value="Unassembled WGS sequence"/>
</dbReference>
<evidence type="ECO:0000259" key="1">
    <source>
        <dbReference type="Pfam" id="PF07969"/>
    </source>
</evidence>